<dbReference type="Proteomes" id="UP000005239">
    <property type="component" value="Unassembled WGS sequence"/>
</dbReference>
<name>A0A2A6D2W4_PRIPA</name>
<evidence type="ECO:0000313" key="1">
    <source>
        <dbReference type="EnsemblMetazoa" id="PPA42397.1"/>
    </source>
</evidence>
<gene>
    <name evidence="1" type="primary">WBGene00280766</name>
</gene>
<keyword evidence="2" id="KW-1185">Reference proteome</keyword>
<dbReference type="AlphaFoldDB" id="A0A2A6D2W4"/>
<reference evidence="1" key="2">
    <citation type="submission" date="2022-06" db="UniProtKB">
        <authorList>
            <consortium name="EnsemblMetazoa"/>
        </authorList>
    </citation>
    <scope>IDENTIFICATION</scope>
    <source>
        <strain evidence="1">PS312</strain>
    </source>
</reference>
<accession>A0A8R1YYB0</accession>
<sequence>MIFDLSTLCSPVQQSTSTSTQAAPEVKYGWSWSGRPSTHDTTSLACRGTFAIHADIRTRITNNNCSILLVGVRSGVVSTSSLGTALKVVLSAETEHVIGLHAVLDEHSNADKTTEKGISFE</sequence>
<accession>A0A2A6D2W4</accession>
<dbReference type="EnsemblMetazoa" id="PPA42397.1">
    <property type="protein sequence ID" value="PPA42397.1"/>
    <property type="gene ID" value="WBGene00280766"/>
</dbReference>
<protein>
    <submittedName>
        <fullName evidence="1">Uncharacterized protein</fullName>
    </submittedName>
</protein>
<organism evidence="1 2">
    <name type="scientific">Pristionchus pacificus</name>
    <name type="common">Parasitic nematode worm</name>
    <dbReference type="NCBI Taxonomy" id="54126"/>
    <lineage>
        <taxon>Eukaryota</taxon>
        <taxon>Metazoa</taxon>
        <taxon>Ecdysozoa</taxon>
        <taxon>Nematoda</taxon>
        <taxon>Chromadorea</taxon>
        <taxon>Rhabditida</taxon>
        <taxon>Rhabditina</taxon>
        <taxon>Diplogasteromorpha</taxon>
        <taxon>Diplogasteroidea</taxon>
        <taxon>Neodiplogasteridae</taxon>
        <taxon>Pristionchus</taxon>
    </lineage>
</organism>
<proteinExistence type="predicted"/>
<reference evidence="2" key="1">
    <citation type="journal article" date="2008" name="Nat. Genet.">
        <title>The Pristionchus pacificus genome provides a unique perspective on nematode lifestyle and parasitism.</title>
        <authorList>
            <person name="Dieterich C."/>
            <person name="Clifton S.W."/>
            <person name="Schuster L.N."/>
            <person name="Chinwalla A."/>
            <person name="Delehaunty K."/>
            <person name="Dinkelacker I."/>
            <person name="Fulton L."/>
            <person name="Fulton R."/>
            <person name="Godfrey J."/>
            <person name="Minx P."/>
            <person name="Mitreva M."/>
            <person name="Roeseler W."/>
            <person name="Tian H."/>
            <person name="Witte H."/>
            <person name="Yang S.P."/>
            <person name="Wilson R.K."/>
            <person name="Sommer R.J."/>
        </authorList>
    </citation>
    <scope>NUCLEOTIDE SEQUENCE [LARGE SCALE GENOMIC DNA]</scope>
    <source>
        <strain evidence="2">PS312</strain>
    </source>
</reference>
<evidence type="ECO:0000313" key="2">
    <source>
        <dbReference type="Proteomes" id="UP000005239"/>
    </source>
</evidence>